<evidence type="ECO:0000259" key="4">
    <source>
        <dbReference type="SMART" id="SM00560"/>
    </source>
</evidence>
<feature type="domain" description="LamG-like jellyroll fold" evidence="4">
    <location>
        <begin position="770"/>
        <end position="912"/>
    </location>
</feature>
<feature type="domain" description="LamG-like jellyroll fold" evidence="4">
    <location>
        <begin position="995"/>
        <end position="1138"/>
    </location>
</feature>
<dbReference type="Proteomes" id="UP000064183">
    <property type="component" value="Chromosome"/>
</dbReference>
<organism evidence="5 6">
    <name type="scientific">Streptomyces globisporus C-1027</name>
    <dbReference type="NCBI Taxonomy" id="1172567"/>
    <lineage>
        <taxon>Bacteria</taxon>
        <taxon>Bacillati</taxon>
        <taxon>Actinomycetota</taxon>
        <taxon>Actinomycetes</taxon>
        <taxon>Kitasatosporales</taxon>
        <taxon>Streptomycetaceae</taxon>
        <taxon>Streptomyces</taxon>
    </lineage>
</organism>
<dbReference type="PANTHER" id="PTHR46943:SF1">
    <property type="entry name" value="PENTRAXIN-RELATED PROTEIN PTX3"/>
    <property type="match status" value="1"/>
</dbReference>
<accession>A0A0U3DBK5</accession>
<feature type="compositionally biased region" description="Low complexity" evidence="3">
    <location>
        <begin position="214"/>
        <end position="228"/>
    </location>
</feature>
<proteinExistence type="predicted"/>
<evidence type="ECO:0000313" key="6">
    <source>
        <dbReference type="Proteomes" id="UP000064183"/>
    </source>
</evidence>
<feature type="domain" description="LamG-like jellyroll fold" evidence="4">
    <location>
        <begin position="1215"/>
        <end position="1382"/>
    </location>
</feature>
<evidence type="ECO:0000313" key="5">
    <source>
        <dbReference type="EMBL" id="ALU97860.1"/>
    </source>
</evidence>
<dbReference type="PANTHER" id="PTHR46943">
    <property type="entry name" value="PENTRAXIN-RELATED PROTEIN PTX3"/>
    <property type="match status" value="1"/>
</dbReference>
<keyword evidence="1" id="KW-0732">Signal</keyword>
<dbReference type="Pfam" id="PF13385">
    <property type="entry name" value="Laminin_G_3"/>
    <property type="match status" value="3"/>
</dbReference>
<evidence type="ECO:0000256" key="2">
    <source>
        <dbReference type="ARBA" id="ARBA00023157"/>
    </source>
</evidence>
<dbReference type="KEGG" id="sgb:WQO_00080"/>
<dbReference type="EMBL" id="CP013738">
    <property type="protein sequence ID" value="ALU97860.1"/>
    <property type="molecule type" value="Genomic_DNA"/>
</dbReference>
<dbReference type="STRING" id="1172567.WQO_00080"/>
<evidence type="ECO:0000256" key="1">
    <source>
        <dbReference type="ARBA" id="ARBA00022729"/>
    </source>
</evidence>
<feature type="region of interest" description="Disordered" evidence="3">
    <location>
        <begin position="212"/>
        <end position="233"/>
    </location>
</feature>
<dbReference type="InterPro" id="IPR042837">
    <property type="entry name" value="PTX3"/>
</dbReference>
<gene>
    <name evidence="5" type="ORF">WQO_00080</name>
</gene>
<dbReference type="SMART" id="SM00560">
    <property type="entry name" value="LamGL"/>
    <property type="match status" value="3"/>
</dbReference>
<evidence type="ECO:0000256" key="3">
    <source>
        <dbReference type="SAM" id="MobiDB-lite"/>
    </source>
</evidence>
<feature type="region of interest" description="Disordered" evidence="3">
    <location>
        <begin position="1"/>
        <end position="44"/>
    </location>
</feature>
<dbReference type="InterPro" id="IPR006558">
    <property type="entry name" value="LamG-like"/>
</dbReference>
<reference evidence="5 6" key="1">
    <citation type="journal article" date="2012" name="J. Bacteriol.">
        <title>Draft genome sequence of Streptomyces globisporus C-1027, which produces an antitumor antibiotic consisting of a nine-membered enediyne with a chromoprotein.</title>
        <authorList>
            <person name="Wang L."/>
            <person name="Wang S."/>
            <person name="He Q."/>
            <person name="Yu T."/>
            <person name="Li Q."/>
            <person name="Hong B."/>
        </authorList>
    </citation>
    <scope>NUCLEOTIDE SEQUENCE [LARGE SCALE GENOMIC DNA]</scope>
    <source>
        <strain evidence="5 6">C-1027</strain>
    </source>
</reference>
<dbReference type="InterPro" id="IPR013320">
    <property type="entry name" value="ConA-like_dom_sf"/>
</dbReference>
<protein>
    <recommendedName>
        <fullName evidence="4">LamG-like jellyroll fold domain-containing protein</fullName>
    </recommendedName>
</protein>
<name>A0A0U3DBK5_STRGL</name>
<keyword evidence="2" id="KW-1015">Disulfide bond</keyword>
<dbReference type="GO" id="GO:0006955">
    <property type="term" value="P:immune response"/>
    <property type="evidence" value="ECO:0007669"/>
    <property type="project" value="InterPro"/>
</dbReference>
<dbReference type="Gene3D" id="2.60.120.200">
    <property type="match status" value="3"/>
</dbReference>
<sequence>MPSGERAAAAEAATSGEPGLEAAQISAKQTGRPVEVTSMRGESTDVFATPEGNLEAREYLRPIRTRVKGVWQPVETDLVRSADGSVTPKAATVGLSFSGGGSEPLVRMTRAGRELALSWPDALPEPELDGPRATYRDVLPDVDLRMEAQEDGFTQLLVVNSAEAAANEKLSELRLKLAADGMQVKETASGGLEAIDNGAQGTVFEAPRPVMWDSSTPASSAPANSAVSKQSMPRTKTLLANEEAGEPAPTESGKLAPVGVTLPEHGKELVLTPDADVLRGKDTAYPVFIDPQWHAPKATAWTMASKYWASSPQWKFNGESTAGMGYCEWSYCAPHDTKRLMYRISTSLFAGKSILSATFVVRSTWAASCSAREVELWRTKDISSSTTWNSQNASGFWIKQIASESFAYGYDGCSAKDAEFNVKSAVQEAANSKSSTMTFGLRAANEGDRYAWKRFSDKAHLRVIYNKPPPQVKMSQLVMEYGGVCKRPDNVARARTLGRIHINNVTDPDGDNIAVEVQAAWDAGDGKGSIVRWKSKRTGFARSGSSFTMSLPSTIPQNKTVSWHVRSLDGVPGSELGGQYSPWSSAGDATACYFVYDKTVPAAPSIVSGEYPASRPEDPNDPWLDGVGQYGTFTFDTSSSDVTRYWYGINNDPTSARQLTTTGGAAKDMQLLPSKPGLNFVTAQAFDAAGNGSEIRTYQFRVKAGQPERATWQLDEPSGAAQADGWTPPRTLGLQGGAVTGAPGTKGTALELNGVDAYASSDLSVVDTTRGFTVSSWVNLSRLPSSAAIVAAQPGNHSPSFELYYSASLNRWVFNQYSADTADATPIRAMAAQPGGVTAGAWTHLVGTYDGVAKKLSLYVNGKLTGEASVSSPWNARRGLQIGAGSYSGVAKAFFPGAVDEVQIFDKVITQPEVDKLYLKQTVGDPGRPAVAVFELDEEPGSKEIRGHGGVLPAKYNGGITTGVAGIAGKAAQFNGTTGYAKIGQTSGPHVNTSRSFSVSAWAKLNTTKPTKAAVIASQTGNYAPGFELYYSATHDRWAFNQYSADTADATPVRAMQPDGSSARAGEWAHLTGVHDTVAKTLTLYVNGQKAQSVTLGDAFYASQSMLIGAGASGTAIRSFFPGTIDDVRLFERPVSAEEVQQIFRQRPLVKSRWNFEETTAGSPVTTPDSSQERNRLSLYGAPQLGMGMVDNSSLQLNGTDTYAATATMPVDTGTSFTMTAWAQAAAVPDHDMAVLSAGGASRSALEVRFHPDPSDPEGKGRWELTVADKDAAGAAVKQVTNTEFSDVRDWNHLAVVYDGFNKEASLYVNGVLQEIACQDADGDGAADESGCQDLVAWASDVLTFKASKSLQVGRAQGDSPGQYFAGAIDDVWTFQGALNDSQIGELYRAWFDTPTEVPAGS</sequence>
<dbReference type="SUPFAM" id="SSF49899">
    <property type="entry name" value="Concanavalin A-like lectins/glucanases"/>
    <property type="match status" value="3"/>
</dbReference>